<reference evidence="2 3" key="1">
    <citation type="submission" date="2018-05" db="EMBL/GenBank/DDBJ databases">
        <title>Complete Genome Sequence of the Nonylphenol-Degrading Bacterium Sphingobium amiense DSM 16289T.</title>
        <authorList>
            <person name="Ootsuka M."/>
            <person name="Nishizawa T."/>
            <person name="Ohta H."/>
        </authorList>
    </citation>
    <scope>NUCLEOTIDE SEQUENCE [LARGE SCALE GENOMIC DNA]</scope>
    <source>
        <strain evidence="2 3">DSM 16289</strain>
    </source>
</reference>
<dbReference type="InterPro" id="IPR006222">
    <property type="entry name" value="GCVT_N"/>
</dbReference>
<sequence>MSGKTLQQLLDEKGDIVEFLRNQQTGPNAYPGVPAEYSNWRDEQRAWAETAVLFNQSYHMVDLLVTGPDAFDMLAYLAPNSFKGFVPNRAKQFAPVTPEGYVIGDVILFYLEENKFELVGRAPSIEWVEFHAASGKWNVTVERDERTAARPEAEKGYRRNYRFQLQGPNAMPILEKAMGQTPPDLKFFHMAEIEIAGAKVRALRHGMAGQPGYELFGPWKDYDTVRNALIEAGKDDGLTLVGGRTYSSNTLESGWIPSPLPAVYTGEGTRAFREWLGAKSYEGMTSLGGSFVSGNIEDYYLTPWDLGYGIMVKFDHEFIGREALEKMKDQPHRRKVTLALDNADVVRVMSSMLTQGSDKAKFIEFPSAVYAMHPYDTVLKDGKPVGLSTWIGYTVNAGRMLALAMVDESVAEPGTEVTLLWGEPDGGTTKPTVEPHVQTEIKAIVSPAPYSEVARDAYADGWRTQAA</sequence>
<dbReference type="GO" id="GO:0005829">
    <property type="term" value="C:cytosol"/>
    <property type="evidence" value="ECO:0007669"/>
    <property type="project" value="TreeGrafter"/>
</dbReference>
<dbReference type="KEGG" id="sami:SAMIE_1005650"/>
<dbReference type="RefSeq" id="WP_066702866.1">
    <property type="nucleotide sequence ID" value="NZ_AP018664.1"/>
</dbReference>
<dbReference type="NCBIfam" id="NF047633">
    <property type="entry name" value="SyrngDmethDesA"/>
    <property type="match status" value="1"/>
</dbReference>
<dbReference type="SUPFAM" id="SSF101790">
    <property type="entry name" value="Aminomethyltransferase beta-barrel domain"/>
    <property type="match status" value="1"/>
</dbReference>
<accession>A0A494VXD9</accession>
<dbReference type="PANTHER" id="PTHR43757">
    <property type="entry name" value="AMINOMETHYLTRANSFERASE"/>
    <property type="match status" value="1"/>
</dbReference>
<dbReference type="Pfam" id="PF01571">
    <property type="entry name" value="GCV_T"/>
    <property type="match status" value="1"/>
</dbReference>
<keyword evidence="3" id="KW-1185">Reference proteome</keyword>
<gene>
    <name evidence="2" type="ORF">SAMIE_1005650</name>
</gene>
<dbReference type="SUPFAM" id="SSF103025">
    <property type="entry name" value="Folate-binding domain"/>
    <property type="match status" value="1"/>
</dbReference>
<dbReference type="InterPro" id="IPR029043">
    <property type="entry name" value="GcvT/YgfZ_C"/>
</dbReference>
<organism evidence="2 3">
    <name type="scientific">Sphingobium amiense</name>
    <dbReference type="NCBI Taxonomy" id="135719"/>
    <lineage>
        <taxon>Bacteria</taxon>
        <taxon>Pseudomonadati</taxon>
        <taxon>Pseudomonadota</taxon>
        <taxon>Alphaproteobacteria</taxon>
        <taxon>Sphingomonadales</taxon>
        <taxon>Sphingomonadaceae</taxon>
        <taxon>Sphingobium</taxon>
    </lineage>
</organism>
<protein>
    <submittedName>
        <fullName evidence="2">Aminomethyl transferase family protein</fullName>
    </submittedName>
</protein>
<dbReference type="Proteomes" id="UP000279959">
    <property type="component" value="Chromosome"/>
</dbReference>
<feature type="domain" description="GCVT N-terminal" evidence="1">
    <location>
        <begin position="27"/>
        <end position="256"/>
    </location>
</feature>
<evidence type="ECO:0000313" key="3">
    <source>
        <dbReference type="Proteomes" id="UP000279959"/>
    </source>
</evidence>
<dbReference type="InterPro" id="IPR027266">
    <property type="entry name" value="TrmE/GcvT-like"/>
</dbReference>
<dbReference type="GO" id="GO:0016740">
    <property type="term" value="F:transferase activity"/>
    <property type="evidence" value="ECO:0007669"/>
    <property type="project" value="UniProtKB-KW"/>
</dbReference>
<evidence type="ECO:0000313" key="2">
    <source>
        <dbReference type="EMBL" id="BBD97064.1"/>
    </source>
</evidence>
<dbReference type="AlphaFoldDB" id="A0A494VXD9"/>
<name>A0A494VXD9_9SPHN</name>
<dbReference type="PANTHER" id="PTHR43757:SF2">
    <property type="entry name" value="AMINOMETHYLTRANSFERASE, MITOCHONDRIAL"/>
    <property type="match status" value="1"/>
</dbReference>
<dbReference type="EMBL" id="AP018664">
    <property type="protein sequence ID" value="BBD97064.1"/>
    <property type="molecule type" value="Genomic_DNA"/>
</dbReference>
<dbReference type="InterPro" id="IPR028896">
    <property type="entry name" value="GcvT/YgfZ/DmdA"/>
</dbReference>
<dbReference type="Gene3D" id="3.30.1360.120">
    <property type="entry name" value="Probable tRNA modification gtpase trme, domain 1"/>
    <property type="match status" value="1"/>
</dbReference>
<evidence type="ECO:0000259" key="1">
    <source>
        <dbReference type="Pfam" id="PF01571"/>
    </source>
</evidence>
<keyword evidence="2" id="KW-0808">Transferase</keyword>
<proteinExistence type="predicted"/>